<keyword evidence="1" id="KW-0812">Transmembrane</keyword>
<evidence type="ECO:0000313" key="3">
    <source>
        <dbReference type="Proteomes" id="UP000771749"/>
    </source>
</evidence>
<sequence length="172" mass="19869">MKNKCIISVIVVSIIIMTGCSVIRFKGNDIAVYSTKHSNGTEYLVLNKDHTFSVRDSYGYEWYGGEWHQDGDTLIMISDAYRKPFKDLDTMTQKVVEQYCMHGKLPSLIPEDDPYHPFVDTAYRWYFKPKANAGDRQLYFVDGRCLKDAIPDNDFIDNGHGTCKIYYLVPRV</sequence>
<reference evidence="2" key="2">
    <citation type="journal article" date="2021" name="PeerJ">
        <title>Extensive microbial diversity within the chicken gut microbiome revealed by metagenomics and culture.</title>
        <authorList>
            <person name="Gilroy R."/>
            <person name="Ravi A."/>
            <person name="Getino M."/>
            <person name="Pursley I."/>
            <person name="Horton D.L."/>
            <person name="Alikhan N.F."/>
            <person name="Baker D."/>
            <person name="Gharbi K."/>
            <person name="Hall N."/>
            <person name="Watson M."/>
            <person name="Adriaenssens E.M."/>
            <person name="Foster-Nyarko E."/>
            <person name="Jarju S."/>
            <person name="Secka A."/>
            <person name="Antonio M."/>
            <person name="Oren A."/>
            <person name="Chaudhuri R.R."/>
            <person name="La Ragione R."/>
            <person name="Hildebrand F."/>
            <person name="Pallen M.J."/>
        </authorList>
    </citation>
    <scope>NUCLEOTIDE SEQUENCE</scope>
    <source>
        <strain evidence="2">F1-3629</strain>
    </source>
</reference>
<feature type="transmembrane region" description="Helical" evidence="1">
    <location>
        <begin position="6"/>
        <end position="25"/>
    </location>
</feature>
<keyword evidence="1" id="KW-1133">Transmembrane helix</keyword>
<dbReference type="Proteomes" id="UP000771749">
    <property type="component" value="Unassembled WGS sequence"/>
</dbReference>
<evidence type="ECO:0000313" key="2">
    <source>
        <dbReference type="EMBL" id="MBO8453288.1"/>
    </source>
</evidence>
<organism evidence="2 3">
    <name type="scientific">Candidatus Cryptobacteroides gallistercoris</name>
    <dbReference type="NCBI Taxonomy" id="2840765"/>
    <lineage>
        <taxon>Bacteria</taxon>
        <taxon>Pseudomonadati</taxon>
        <taxon>Bacteroidota</taxon>
        <taxon>Bacteroidia</taxon>
        <taxon>Bacteroidales</taxon>
        <taxon>Candidatus Cryptobacteroides</taxon>
    </lineage>
</organism>
<evidence type="ECO:0000256" key="1">
    <source>
        <dbReference type="SAM" id="Phobius"/>
    </source>
</evidence>
<dbReference type="EMBL" id="JADIMJ010000018">
    <property type="protein sequence ID" value="MBO8453288.1"/>
    <property type="molecule type" value="Genomic_DNA"/>
</dbReference>
<accession>A0A940DLZ5</accession>
<reference evidence="2" key="1">
    <citation type="submission" date="2020-10" db="EMBL/GenBank/DDBJ databases">
        <authorList>
            <person name="Gilroy R."/>
        </authorList>
    </citation>
    <scope>NUCLEOTIDE SEQUENCE</scope>
    <source>
        <strain evidence="2">F1-3629</strain>
    </source>
</reference>
<name>A0A940DLZ5_9BACT</name>
<keyword evidence="1" id="KW-0472">Membrane</keyword>
<dbReference type="AlphaFoldDB" id="A0A940DLZ5"/>
<proteinExistence type="predicted"/>
<evidence type="ECO:0008006" key="4">
    <source>
        <dbReference type="Google" id="ProtNLM"/>
    </source>
</evidence>
<dbReference type="PROSITE" id="PS51257">
    <property type="entry name" value="PROKAR_LIPOPROTEIN"/>
    <property type="match status" value="1"/>
</dbReference>
<comment type="caution">
    <text evidence="2">The sequence shown here is derived from an EMBL/GenBank/DDBJ whole genome shotgun (WGS) entry which is preliminary data.</text>
</comment>
<protein>
    <recommendedName>
        <fullName evidence="4">Lipoprotein</fullName>
    </recommendedName>
</protein>
<gene>
    <name evidence="2" type="ORF">IAC07_01025</name>
</gene>